<dbReference type="Pfam" id="PF03724">
    <property type="entry name" value="META"/>
    <property type="match status" value="1"/>
</dbReference>
<gene>
    <name evidence="2" type="ORF">D3P06_17065</name>
</gene>
<name>A0A418ZQQ1_9RHOB</name>
<evidence type="ECO:0000313" key="3">
    <source>
        <dbReference type="Proteomes" id="UP000285530"/>
    </source>
</evidence>
<dbReference type="AlphaFoldDB" id="A0A418ZQQ1"/>
<evidence type="ECO:0000259" key="1">
    <source>
        <dbReference type="Pfam" id="PF03724"/>
    </source>
</evidence>
<evidence type="ECO:0000313" key="2">
    <source>
        <dbReference type="EMBL" id="RJK97282.1"/>
    </source>
</evidence>
<accession>A0A418ZQQ1</accession>
<dbReference type="OrthoDB" id="7777568at2"/>
<dbReference type="InterPro" id="IPR005184">
    <property type="entry name" value="DUF306_Meta_HslJ"/>
</dbReference>
<reference evidence="2 3" key="1">
    <citation type="submission" date="2018-09" db="EMBL/GenBank/DDBJ databases">
        <title>Paracoccus onubensis nov. sp. a moderate halophilic bacterium isolated from Gruta de las Maravillas (Aracena, Spain).</title>
        <authorList>
            <person name="Jurado V."/>
            <person name="Gutierrez-Patricio S."/>
            <person name="Gonzalez-Pimentel J.L."/>
            <person name="Laiz L."/>
            <person name="Saiz-Jimenez C."/>
        </authorList>
    </citation>
    <scope>NUCLEOTIDE SEQUENCE [LARGE SCALE GENOMIC DNA]</scope>
    <source>
        <strain evidence="2 3">DSM 19484</strain>
    </source>
</reference>
<dbReference type="EMBL" id="QZEV01000144">
    <property type="protein sequence ID" value="RJK97282.1"/>
    <property type="molecule type" value="Genomic_DNA"/>
</dbReference>
<keyword evidence="3" id="KW-1185">Reference proteome</keyword>
<organism evidence="2 3">
    <name type="scientific">Paracoccus aestuarii</name>
    <dbReference type="NCBI Taxonomy" id="453842"/>
    <lineage>
        <taxon>Bacteria</taxon>
        <taxon>Pseudomonadati</taxon>
        <taxon>Pseudomonadota</taxon>
        <taxon>Alphaproteobacteria</taxon>
        <taxon>Rhodobacterales</taxon>
        <taxon>Paracoccaceae</taxon>
        <taxon>Paracoccus</taxon>
    </lineage>
</organism>
<protein>
    <submittedName>
        <fullName evidence="2">META domain-containing protein</fullName>
    </submittedName>
</protein>
<sequence>MPGLDRACKWRYSGSVPISAQGACPMSFPIRPALALAAVLSLAACNSQPAGDPMGGIPANDYVLVGIGNGTVPLRNITLTTRPEGVSGRGPCNGYAARNTVPLPALALEPLQTSGVVECADRATELRFFEALQQANEMEYFGGVLRIKGPTWLIFESGRPADQQTDALSAARGNQ</sequence>
<comment type="caution">
    <text evidence="2">The sequence shown here is derived from an EMBL/GenBank/DDBJ whole genome shotgun (WGS) entry which is preliminary data.</text>
</comment>
<feature type="domain" description="DUF306" evidence="1">
    <location>
        <begin position="60"/>
        <end position="148"/>
    </location>
</feature>
<dbReference type="Proteomes" id="UP000285530">
    <property type="component" value="Unassembled WGS sequence"/>
</dbReference>
<proteinExistence type="predicted"/>